<keyword evidence="1" id="KW-1133">Transmembrane helix</keyword>
<keyword evidence="1" id="KW-0472">Membrane</keyword>
<proteinExistence type="predicted"/>
<keyword evidence="1" id="KW-0812">Transmembrane</keyword>
<accession>A0ABP7ZRC7</accession>
<feature type="transmembrane region" description="Helical" evidence="1">
    <location>
        <begin position="26"/>
        <end position="44"/>
    </location>
</feature>
<dbReference type="EMBL" id="BAAAZK010000002">
    <property type="protein sequence ID" value="GAA4168562.1"/>
    <property type="molecule type" value="Genomic_DNA"/>
</dbReference>
<protein>
    <submittedName>
        <fullName evidence="2">Uncharacterized protein</fullName>
    </submittedName>
</protein>
<keyword evidence="3" id="KW-1185">Reference proteome</keyword>
<evidence type="ECO:0000313" key="3">
    <source>
        <dbReference type="Proteomes" id="UP001500167"/>
    </source>
</evidence>
<sequence>MIESSDVYKYRRDEGIYITKMKKNTTLWIMIKYPLILVFIYTFLDLIFGEIEFSEVPLYLLNRIINLFVLIFIFYILIYIVSIVGRLFRL</sequence>
<feature type="transmembrane region" description="Helical" evidence="1">
    <location>
        <begin position="64"/>
        <end position="88"/>
    </location>
</feature>
<name>A0ABP7ZRC7_9SPHI</name>
<evidence type="ECO:0000313" key="2">
    <source>
        <dbReference type="EMBL" id="GAA4168562.1"/>
    </source>
</evidence>
<comment type="caution">
    <text evidence="2">The sequence shown here is derived from an EMBL/GenBank/DDBJ whole genome shotgun (WGS) entry which is preliminary data.</text>
</comment>
<evidence type="ECO:0000256" key="1">
    <source>
        <dbReference type="SAM" id="Phobius"/>
    </source>
</evidence>
<organism evidence="2 3">
    <name type="scientific">Sphingobacterium ginsenosidimutans</name>
    <dbReference type="NCBI Taxonomy" id="687845"/>
    <lineage>
        <taxon>Bacteria</taxon>
        <taxon>Pseudomonadati</taxon>
        <taxon>Bacteroidota</taxon>
        <taxon>Sphingobacteriia</taxon>
        <taxon>Sphingobacteriales</taxon>
        <taxon>Sphingobacteriaceae</taxon>
        <taxon>Sphingobacterium</taxon>
    </lineage>
</organism>
<dbReference type="Proteomes" id="UP001500167">
    <property type="component" value="Unassembled WGS sequence"/>
</dbReference>
<reference evidence="3" key="1">
    <citation type="journal article" date="2019" name="Int. J. Syst. Evol. Microbiol.">
        <title>The Global Catalogue of Microorganisms (GCM) 10K type strain sequencing project: providing services to taxonomists for standard genome sequencing and annotation.</title>
        <authorList>
            <consortium name="The Broad Institute Genomics Platform"/>
            <consortium name="The Broad Institute Genome Sequencing Center for Infectious Disease"/>
            <person name="Wu L."/>
            <person name="Ma J."/>
        </authorList>
    </citation>
    <scope>NUCLEOTIDE SEQUENCE [LARGE SCALE GENOMIC DNA]</scope>
    <source>
        <strain evidence="3">JCM 16722</strain>
    </source>
</reference>
<gene>
    <name evidence="2" type="ORF">GCM10022218_03670</name>
</gene>